<gene>
    <name evidence="1" type="ORF">GRJ2_001080300</name>
</gene>
<name>A0ABC9WLT5_GRUJA</name>
<organism evidence="1 2">
    <name type="scientific">Grus japonensis</name>
    <name type="common">Japanese crane</name>
    <name type="synonym">Red-crowned crane</name>
    <dbReference type="NCBI Taxonomy" id="30415"/>
    <lineage>
        <taxon>Eukaryota</taxon>
        <taxon>Metazoa</taxon>
        <taxon>Chordata</taxon>
        <taxon>Craniata</taxon>
        <taxon>Vertebrata</taxon>
        <taxon>Euteleostomi</taxon>
        <taxon>Archelosauria</taxon>
        <taxon>Archosauria</taxon>
        <taxon>Dinosauria</taxon>
        <taxon>Saurischia</taxon>
        <taxon>Theropoda</taxon>
        <taxon>Coelurosauria</taxon>
        <taxon>Aves</taxon>
        <taxon>Neognathae</taxon>
        <taxon>Neoaves</taxon>
        <taxon>Gruiformes</taxon>
        <taxon>Gruidae</taxon>
        <taxon>Grus</taxon>
    </lineage>
</organism>
<dbReference type="Proteomes" id="UP001623348">
    <property type="component" value="Unassembled WGS sequence"/>
</dbReference>
<sequence length="95" mass="10159">MSERQRRGGREGDGLAAERRFLCEPGPSRARGFGGPGLPQSPSGASGRCGFGICASDGKRSVVNARTSEGWRCLQPMAELEVELRPCKNKHVCGQ</sequence>
<keyword evidence="2" id="KW-1185">Reference proteome</keyword>
<accession>A0ABC9WLT5</accession>
<comment type="caution">
    <text evidence="1">The sequence shown here is derived from an EMBL/GenBank/DDBJ whole genome shotgun (WGS) entry which is preliminary data.</text>
</comment>
<protein>
    <submittedName>
        <fullName evidence="1">Translation initiation factor IF-2-like</fullName>
    </submittedName>
</protein>
<dbReference type="AlphaFoldDB" id="A0ABC9WLT5"/>
<evidence type="ECO:0000313" key="1">
    <source>
        <dbReference type="EMBL" id="GAB0186150.1"/>
    </source>
</evidence>
<evidence type="ECO:0000313" key="2">
    <source>
        <dbReference type="Proteomes" id="UP001623348"/>
    </source>
</evidence>
<proteinExistence type="predicted"/>
<dbReference type="EMBL" id="BAAFJT010000003">
    <property type="protein sequence ID" value="GAB0186150.1"/>
    <property type="molecule type" value="Genomic_DNA"/>
</dbReference>
<reference evidence="1 2" key="1">
    <citation type="submission" date="2024-06" db="EMBL/GenBank/DDBJ databases">
        <title>The draft genome of Grus japonensis, version 3.</title>
        <authorList>
            <person name="Nabeshima K."/>
            <person name="Suzuki S."/>
            <person name="Onuma M."/>
        </authorList>
    </citation>
    <scope>NUCLEOTIDE SEQUENCE [LARGE SCALE GENOMIC DNA]</scope>
    <source>
        <strain evidence="1 2">451A</strain>
    </source>
</reference>